<evidence type="ECO:0000313" key="1">
    <source>
        <dbReference type="EMBL" id="CRL08382.1"/>
    </source>
</evidence>
<protein>
    <submittedName>
        <fullName evidence="1">CLUMA_CG021586, isoform A</fullName>
    </submittedName>
</protein>
<accession>A0A1J1JA20</accession>
<dbReference type="Proteomes" id="UP000183832">
    <property type="component" value="Unassembled WGS sequence"/>
</dbReference>
<proteinExistence type="predicted"/>
<reference evidence="1 2" key="1">
    <citation type="submission" date="2015-04" db="EMBL/GenBank/DDBJ databases">
        <authorList>
            <person name="Syromyatnikov M.Y."/>
            <person name="Popov V.N."/>
        </authorList>
    </citation>
    <scope>NUCLEOTIDE SEQUENCE [LARGE SCALE GENOMIC DNA]</scope>
</reference>
<organism evidence="1 2">
    <name type="scientific">Clunio marinus</name>
    <dbReference type="NCBI Taxonomy" id="568069"/>
    <lineage>
        <taxon>Eukaryota</taxon>
        <taxon>Metazoa</taxon>
        <taxon>Ecdysozoa</taxon>
        <taxon>Arthropoda</taxon>
        <taxon>Hexapoda</taxon>
        <taxon>Insecta</taxon>
        <taxon>Pterygota</taxon>
        <taxon>Neoptera</taxon>
        <taxon>Endopterygota</taxon>
        <taxon>Diptera</taxon>
        <taxon>Nematocera</taxon>
        <taxon>Chironomoidea</taxon>
        <taxon>Chironomidae</taxon>
        <taxon>Clunio</taxon>
    </lineage>
</organism>
<dbReference type="AlphaFoldDB" id="A0A1J1JA20"/>
<dbReference type="EMBL" id="CVRI01000075">
    <property type="protein sequence ID" value="CRL08382.1"/>
    <property type="molecule type" value="Genomic_DNA"/>
</dbReference>
<evidence type="ECO:0000313" key="2">
    <source>
        <dbReference type="Proteomes" id="UP000183832"/>
    </source>
</evidence>
<gene>
    <name evidence="1" type="ORF">CLUMA_CG021586</name>
</gene>
<name>A0A1J1JA20_9DIPT</name>
<sequence>MLIALYSSKKKKNLEEKFTTEDHNNNKRIIQDYETHKCIHLYDENETTRMKPLQAISFYLYPTGFLVQVGGLFEESRLRSYFVPSSMNQKFTERKLDDDEKLVLHVCARLSMMNDKEYKQM</sequence>
<keyword evidence="2" id="KW-1185">Reference proteome</keyword>